<geneLocation type="plasmid" evidence="2">
    <name>SAP106A</name>
</geneLocation>
<protein>
    <recommendedName>
        <fullName evidence="1">CAAX prenyl protease 2/Lysostaphin resistance protein A-like domain-containing protein</fullName>
    </recommendedName>
</protein>
<feature type="domain" description="CAAX prenyl protease 2/Lysostaphin resistance protein A-like" evidence="1">
    <location>
        <begin position="3"/>
        <end position="35"/>
    </location>
</feature>
<dbReference type="GO" id="GO:0004175">
    <property type="term" value="F:endopeptidase activity"/>
    <property type="evidence" value="ECO:0007669"/>
    <property type="project" value="UniProtKB-ARBA"/>
</dbReference>
<dbReference type="GO" id="GO:0080120">
    <property type="term" value="P:CAAX-box protein maturation"/>
    <property type="evidence" value="ECO:0007669"/>
    <property type="project" value="UniProtKB-ARBA"/>
</dbReference>
<dbReference type="AlphaFoldDB" id="D2JC74"/>
<name>D2JC74_STAEP</name>
<dbReference type="InterPro" id="IPR003675">
    <property type="entry name" value="Rce1/LyrA-like_dom"/>
</dbReference>
<reference evidence="2" key="2">
    <citation type="submission" date="2009-12" db="EMBL/GenBank/DDBJ databases">
        <authorList>
            <person name="Summers A.O."/>
            <person name="Shearer J."/>
            <person name="Wireman J."/>
        </authorList>
    </citation>
    <scope>NUCLEOTIDE SEQUENCE</scope>
    <source>
        <strain evidence="2">SK939</strain>
        <plasmid evidence="2">SAP106A</plasmid>
    </source>
</reference>
<dbReference type="RefSeq" id="WP_012818095.1">
    <property type="nucleotide sequence ID" value="NC_013379.2"/>
</dbReference>
<dbReference type="Pfam" id="PF02517">
    <property type="entry name" value="Rce1-like"/>
    <property type="match status" value="1"/>
</dbReference>
<reference evidence="2" key="1">
    <citation type="submission" date="2009-08" db="EMBL/GenBank/DDBJ databases">
        <authorList>
            <person name="Gill J."/>
            <person name="Borman J."/>
            <person name="Shetty J."/>
            <person name="Hostetler J."/>
            <person name="Durkin S."/>
            <person name="Montgomery B."/>
        </authorList>
    </citation>
    <scope>NUCLEOTIDE SEQUENCE</scope>
    <source>
        <strain evidence="2">SK939</strain>
        <plasmid evidence="2">SAP106A</plasmid>
    </source>
</reference>
<dbReference type="EMBL" id="GQ900454">
    <property type="protein sequence ID" value="ADA80199.1"/>
    <property type="molecule type" value="Genomic_DNA"/>
</dbReference>
<accession>D2JC74</accession>
<sequence>MYIIYGIPAIIYSIIYYKTQRIELPIIIHVINNLLPFLN</sequence>
<keyword evidence="2" id="KW-0614">Plasmid</keyword>
<evidence type="ECO:0000313" key="2">
    <source>
        <dbReference type="EMBL" id="ADA80199.1"/>
    </source>
</evidence>
<organism evidence="2">
    <name type="scientific">Staphylococcus epidermidis</name>
    <dbReference type="NCBI Taxonomy" id="1282"/>
    <lineage>
        <taxon>Bacteria</taxon>
        <taxon>Bacillati</taxon>
        <taxon>Bacillota</taxon>
        <taxon>Bacilli</taxon>
        <taxon>Bacillales</taxon>
        <taxon>Staphylococcaceae</taxon>
        <taxon>Staphylococcus</taxon>
    </lineage>
</organism>
<proteinExistence type="predicted"/>
<evidence type="ECO:0000259" key="1">
    <source>
        <dbReference type="Pfam" id="PF02517"/>
    </source>
</evidence>
<gene>
    <name evidence="2" type="ORF">SAP106A_017</name>
</gene>